<evidence type="ECO:0000313" key="2">
    <source>
        <dbReference type="EMBL" id="GBP55274.1"/>
    </source>
</evidence>
<comment type="caution">
    <text evidence="2">The sequence shown here is derived from an EMBL/GenBank/DDBJ whole genome shotgun (WGS) entry which is preliminary data.</text>
</comment>
<accession>A0A4C1WYW3</accession>
<organism evidence="2 3">
    <name type="scientific">Eumeta variegata</name>
    <name type="common">Bagworm moth</name>
    <name type="synonym">Eumeta japonica</name>
    <dbReference type="NCBI Taxonomy" id="151549"/>
    <lineage>
        <taxon>Eukaryota</taxon>
        <taxon>Metazoa</taxon>
        <taxon>Ecdysozoa</taxon>
        <taxon>Arthropoda</taxon>
        <taxon>Hexapoda</taxon>
        <taxon>Insecta</taxon>
        <taxon>Pterygota</taxon>
        <taxon>Neoptera</taxon>
        <taxon>Endopterygota</taxon>
        <taxon>Lepidoptera</taxon>
        <taxon>Glossata</taxon>
        <taxon>Ditrysia</taxon>
        <taxon>Tineoidea</taxon>
        <taxon>Psychidae</taxon>
        <taxon>Oiketicinae</taxon>
        <taxon>Eumeta</taxon>
    </lineage>
</organism>
<dbReference type="EMBL" id="BGZK01000664">
    <property type="protein sequence ID" value="GBP55274.1"/>
    <property type="molecule type" value="Genomic_DNA"/>
</dbReference>
<proteinExistence type="predicted"/>
<name>A0A4C1WYW3_EUMVA</name>
<evidence type="ECO:0000313" key="3">
    <source>
        <dbReference type="Proteomes" id="UP000299102"/>
    </source>
</evidence>
<feature type="region of interest" description="Disordered" evidence="1">
    <location>
        <begin position="69"/>
        <end position="133"/>
    </location>
</feature>
<reference evidence="2 3" key="1">
    <citation type="journal article" date="2019" name="Commun. Biol.">
        <title>The bagworm genome reveals a unique fibroin gene that provides high tensile strength.</title>
        <authorList>
            <person name="Kono N."/>
            <person name="Nakamura H."/>
            <person name="Ohtoshi R."/>
            <person name="Tomita M."/>
            <person name="Numata K."/>
            <person name="Arakawa K."/>
        </authorList>
    </citation>
    <scope>NUCLEOTIDE SEQUENCE [LARGE SCALE GENOMIC DNA]</scope>
</reference>
<dbReference type="Proteomes" id="UP000299102">
    <property type="component" value="Unassembled WGS sequence"/>
</dbReference>
<gene>
    <name evidence="2" type="ORF">EVAR_24470_1</name>
</gene>
<protein>
    <submittedName>
        <fullName evidence="2">Uncharacterized protein</fullName>
    </submittedName>
</protein>
<dbReference type="AlphaFoldDB" id="A0A4C1WYW3"/>
<sequence>MVTPVFRTGRVLIRPAAASDRSLRNYQKLCFDICQSYTRTSDVIPKRVGGSYDARAGELSPWPVLLQRRTGPARPVSQNKGVKYELPLLSRPGSKSSDGPLAPRPSLSGRSPSVRYLIPSQEAGNAPVTPVSS</sequence>
<keyword evidence="3" id="KW-1185">Reference proteome</keyword>
<evidence type="ECO:0000256" key="1">
    <source>
        <dbReference type="SAM" id="MobiDB-lite"/>
    </source>
</evidence>